<evidence type="ECO:0000256" key="1">
    <source>
        <dbReference type="ARBA" id="ARBA00001936"/>
    </source>
</evidence>
<sequence length="279" mass="32521">MNIFKKILINQKLSNCRPWNRFTSTLEDDPKIHYLKETFLPFNRANHYDFLLAKNKNFSKTKRAAVLVPISTRLEKNSKGNYVPKSYFTLTKRTDSVNSFKGQVCFAGGKRDSHDVDDVQTALREAKEEIGIEPDEVTILAQLCPILTSKGILVTPVVAYFHNNYFEPTICKHEVDFVFELPTDRFIRNERYSSESYKKNLDEFTVHYFKDLIGDKEVTTWGATAFMCIMISSILHSRIPEFDVDKQNTLTNENIYDFLDYYLAKSTKSYFEYLAKNEK</sequence>
<reference evidence="8" key="1">
    <citation type="submission" date="2021-02" db="EMBL/GenBank/DDBJ databases">
        <authorList>
            <person name="Nowell W R."/>
        </authorList>
    </citation>
    <scope>NUCLEOTIDE SEQUENCE</scope>
    <source>
        <strain evidence="8">Ploen Becks lab</strain>
    </source>
</reference>
<dbReference type="Proteomes" id="UP000663879">
    <property type="component" value="Unassembled WGS sequence"/>
</dbReference>
<proteinExistence type="predicted"/>
<dbReference type="SUPFAM" id="SSF55811">
    <property type="entry name" value="Nudix"/>
    <property type="match status" value="1"/>
</dbReference>
<keyword evidence="3" id="KW-0479">Metal-binding</keyword>
<evidence type="ECO:0000259" key="7">
    <source>
        <dbReference type="PROSITE" id="PS51462"/>
    </source>
</evidence>
<name>A0A813PRS7_9BILA</name>
<dbReference type="AlphaFoldDB" id="A0A813PRS7"/>
<dbReference type="Pfam" id="PF00293">
    <property type="entry name" value="NUDIX"/>
    <property type="match status" value="1"/>
</dbReference>
<dbReference type="PANTHER" id="PTHR12992:SF24">
    <property type="entry name" value="PEROXISOMAL COENZYME A DIPHOSPHATASE NUDT7"/>
    <property type="match status" value="1"/>
</dbReference>
<dbReference type="GO" id="GO:0046872">
    <property type="term" value="F:metal ion binding"/>
    <property type="evidence" value="ECO:0007669"/>
    <property type="project" value="UniProtKB-KW"/>
</dbReference>
<dbReference type="CDD" id="cd03426">
    <property type="entry name" value="NUDIX_CoAse_Nudt7"/>
    <property type="match status" value="1"/>
</dbReference>
<keyword evidence="9" id="KW-1185">Reference proteome</keyword>
<keyword evidence="5" id="KW-0460">Magnesium</keyword>
<evidence type="ECO:0000256" key="4">
    <source>
        <dbReference type="ARBA" id="ARBA00022801"/>
    </source>
</evidence>
<evidence type="ECO:0000256" key="6">
    <source>
        <dbReference type="ARBA" id="ARBA00023211"/>
    </source>
</evidence>
<dbReference type="PROSITE" id="PS51462">
    <property type="entry name" value="NUDIX"/>
    <property type="match status" value="1"/>
</dbReference>
<comment type="caution">
    <text evidence="8">The sequence shown here is derived from an EMBL/GenBank/DDBJ whole genome shotgun (WGS) entry which is preliminary data.</text>
</comment>
<gene>
    <name evidence="8" type="ORF">OXX778_LOCUS4281</name>
</gene>
<dbReference type="InterPro" id="IPR000086">
    <property type="entry name" value="NUDIX_hydrolase_dom"/>
</dbReference>
<dbReference type="InterPro" id="IPR015797">
    <property type="entry name" value="NUDIX_hydrolase-like_dom_sf"/>
</dbReference>
<dbReference type="GO" id="GO:0015938">
    <property type="term" value="P:coenzyme A catabolic process"/>
    <property type="evidence" value="ECO:0007669"/>
    <property type="project" value="TreeGrafter"/>
</dbReference>
<dbReference type="PANTHER" id="PTHR12992">
    <property type="entry name" value="NUDIX HYDROLASE"/>
    <property type="match status" value="1"/>
</dbReference>
<comment type="cofactor">
    <cofactor evidence="1">
        <name>Mn(2+)</name>
        <dbReference type="ChEBI" id="CHEBI:29035"/>
    </cofactor>
</comment>
<evidence type="ECO:0000256" key="3">
    <source>
        <dbReference type="ARBA" id="ARBA00022723"/>
    </source>
</evidence>
<evidence type="ECO:0000256" key="2">
    <source>
        <dbReference type="ARBA" id="ARBA00001946"/>
    </source>
</evidence>
<organism evidence="8 9">
    <name type="scientific">Brachionus calyciflorus</name>
    <dbReference type="NCBI Taxonomy" id="104777"/>
    <lineage>
        <taxon>Eukaryota</taxon>
        <taxon>Metazoa</taxon>
        <taxon>Spiralia</taxon>
        <taxon>Gnathifera</taxon>
        <taxon>Rotifera</taxon>
        <taxon>Eurotatoria</taxon>
        <taxon>Monogononta</taxon>
        <taxon>Pseudotrocha</taxon>
        <taxon>Ploima</taxon>
        <taxon>Brachionidae</taxon>
        <taxon>Brachionus</taxon>
    </lineage>
</organism>
<dbReference type="Gene3D" id="3.90.79.10">
    <property type="entry name" value="Nucleoside Triphosphate Pyrophosphohydrolase"/>
    <property type="match status" value="1"/>
</dbReference>
<dbReference type="GO" id="GO:0010945">
    <property type="term" value="F:coenzyme A diphosphatase activity"/>
    <property type="evidence" value="ECO:0007669"/>
    <property type="project" value="InterPro"/>
</dbReference>
<evidence type="ECO:0000313" key="9">
    <source>
        <dbReference type="Proteomes" id="UP000663879"/>
    </source>
</evidence>
<evidence type="ECO:0000256" key="5">
    <source>
        <dbReference type="ARBA" id="ARBA00022842"/>
    </source>
</evidence>
<accession>A0A813PRS7</accession>
<protein>
    <recommendedName>
        <fullName evidence="7">Nudix hydrolase domain-containing protein</fullName>
    </recommendedName>
</protein>
<feature type="domain" description="Nudix hydrolase" evidence="7">
    <location>
        <begin position="61"/>
        <end position="205"/>
    </location>
</feature>
<keyword evidence="4" id="KW-0378">Hydrolase</keyword>
<dbReference type="OrthoDB" id="206213at2759"/>
<dbReference type="InterPro" id="IPR045121">
    <property type="entry name" value="CoAse"/>
</dbReference>
<evidence type="ECO:0000313" key="8">
    <source>
        <dbReference type="EMBL" id="CAF0758035.1"/>
    </source>
</evidence>
<keyword evidence="6" id="KW-0464">Manganese</keyword>
<dbReference type="EMBL" id="CAJNOC010000412">
    <property type="protein sequence ID" value="CAF0758035.1"/>
    <property type="molecule type" value="Genomic_DNA"/>
</dbReference>
<comment type="cofactor">
    <cofactor evidence="2">
        <name>Mg(2+)</name>
        <dbReference type="ChEBI" id="CHEBI:18420"/>
    </cofactor>
</comment>